<dbReference type="Proteomes" id="UP001157418">
    <property type="component" value="Unassembled WGS sequence"/>
</dbReference>
<accession>A0AAU9PAH5</accession>
<name>A0AAU9PAH5_9ASTR</name>
<evidence type="ECO:0000256" key="1">
    <source>
        <dbReference type="SAM" id="MobiDB-lite"/>
    </source>
</evidence>
<dbReference type="EMBL" id="CAKMRJ010005523">
    <property type="protein sequence ID" value="CAH1447169.1"/>
    <property type="molecule type" value="Genomic_DNA"/>
</dbReference>
<feature type="compositionally biased region" description="Pro residues" evidence="1">
    <location>
        <begin position="27"/>
        <end position="38"/>
    </location>
</feature>
<reference evidence="2 3" key="1">
    <citation type="submission" date="2022-01" db="EMBL/GenBank/DDBJ databases">
        <authorList>
            <person name="Xiong W."/>
            <person name="Schranz E."/>
        </authorList>
    </citation>
    <scope>NUCLEOTIDE SEQUENCE [LARGE SCALE GENOMIC DNA]</scope>
</reference>
<sequence>MKCLFFHLNNHRRLSSTPNLLQLRSPLSPPPPVPPSSPAPVASPADLPLIFQPHFPSSLSIHTTTPSPFWNQSAGSSAISRPPPPPVPPSPPEAKPSRSLINNTAHDPTKQPLRRIAPVCCEVRAGERFEADIAEGMILLILKVYLGVPKENIHEDSVSLHITIDGKKLVAGNFNLRRHSEQELYLSIDKKNLINPRPRTAYQIVSYQIGYESIPNVTWIANRYDEASLIGIDKQTKEKTVNVEINAGGIEHEMITLNTRSKPQAVL</sequence>
<comment type="caution">
    <text evidence="2">The sequence shown here is derived from an EMBL/GenBank/DDBJ whole genome shotgun (WGS) entry which is preliminary data.</text>
</comment>
<gene>
    <name evidence="2" type="ORF">LVIROSA_LOCUS32803</name>
</gene>
<feature type="region of interest" description="Disordered" evidence="1">
    <location>
        <begin position="66"/>
        <end position="111"/>
    </location>
</feature>
<evidence type="ECO:0000313" key="3">
    <source>
        <dbReference type="Proteomes" id="UP001157418"/>
    </source>
</evidence>
<proteinExistence type="predicted"/>
<organism evidence="2 3">
    <name type="scientific">Lactuca virosa</name>
    <dbReference type="NCBI Taxonomy" id="75947"/>
    <lineage>
        <taxon>Eukaryota</taxon>
        <taxon>Viridiplantae</taxon>
        <taxon>Streptophyta</taxon>
        <taxon>Embryophyta</taxon>
        <taxon>Tracheophyta</taxon>
        <taxon>Spermatophyta</taxon>
        <taxon>Magnoliopsida</taxon>
        <taxon>eudicotyledons</taxon>
        <taxon>Gunneridae</taxon>
        <taxon>Pentapetalae</taxon>
        <taxon>asterids</taxon>
        <taxon>campanulids</taxon>
        <taxon>Asterales</taxon>
        <taxon>Asteraceae</taxon>
        <taxon>Cichorioideae</taxon>
        <taxon>Cichorieae</taxon>
        <taxon>Lactucinae</taxon>
        <taxon>Lactuca</taxon>
    </lineage>
</organism>
<protein>
    <submittedName>
        <fullName evidence="2">Uncharacterized protein</fullName>
    </submittedName>
</protein>
<evidence type="ECO:0000313" key="2">
    <source>
        <dbReference type="EMBL" id="CAH1447169.1"/>
    </source>
</evidence>
<feature type="region of interest" description="Disordered" evidence="1">
    <location>
        <begin position="21"/>
        <end position="41"/>
    </location>
</feature>
<feature type="compositionally biased region" description="Pro residues" evidence="1">
    <location>
        <begin position="81"/>
        <end position="94"/>
    </location>
</feature>
<keyword evidence="3" id="KW-1185">Reference proteome</keyword>
<dbReference type="AlphaFoldDB" id="A0AAU9PAH5"/>